<keyword evidence="3" id="KW-0812">Transmembrane</keyword>
<name>A0A843W0M5_COLES</name>
<keyword evidence="3" id="KW-1133">Transmembrane helix</keyword>
<accession>A0A843W0M5</accession>
<dbReference type="InterPro" id="IPR003855">
    <property type="entry name" value="K+_transporter"/>
</dbReference>
<feature type="domain" description="K+ potassium transporter integral membrane" evidence="4">
    <location>
        <begin position="205"/>
        <end position="462"/>
    </location>
</feature>
<feature type="transmembrane region" description="Helical" evidence="3">
    <location>
        <begin position="398"/>
        <end position="420"/>
    </location>
</feature>
<dbReference type="GO" id="GO:0005774">
    <property type="term" value="C:vacuolar membrane"/>
    <property type="evidence" value="ECO:0007669"/>
    <property type="project" value="TreeGrafter"/>
</dbReference>
<dbReference type="Proteomes" id="UP000652761">
    <property type="component" value="Unassembled WGS sequence"/>
</dbReference>
<comment type="caution">
    <text evidence="5">The sequence shown here is derived from an EMBL/GenBank/DDBJ whole genome shotgun (WGS) entry which is preliminary data.</text>
</comment>
<sequence>MCVCDSVCLCTVWPSPKATRSSPRHEKKELQFLLLSTGSPNPLKGPLSFPSVCKIFSSRSPSSPLPNSPTFDRIPAPRFSDPGLRFLVVLSPRWFEEGCPVEAAASVDHMADGSSSRNGVLVKMDSTESRWVTRDADDEEAEAATGSSDRDGGASGLQSEDDEAGEQRLIRTGPHIDSFDVEALEVPGAQKNDYEEFTLGKKIGLALQTLGVVFGDVGTSPLYTFDVMFNKCPISRDEDVLGALSLVLYTLILIPLIKYVLVVLWANDDGEGGTFALYSLICRNAKVSLLPNQLPSDARISSFRLKVPSPELERSLKIKEHLESSLALKKLLLMLVLFGTSMVIADGVVTPAMSVMSAVSGLKVGISGIEQDKVVMLAVAFLVVLFSVQKFGTSKVGLAVGPALFIWFCSLGFIGIYNLIKYEAHVLRAFNPVHIYYFFSRNSVQAWMSLGGCLLCATGGSAGIDSHRYRGHKCLMFFTVSQLTAAPTHNWRLPSAQPTSRPLPL</sequence>
<feature type="region of interest" description="Disordered" evidence="2">
    <location>
        <begin position="129"/>
        <end position="165"/>
    </location>
</feature>
<keyword evidence="6" id="KW-1185">Reference proteome</keyword>
<proteinExistence type="inferred from homology"/>
<evidence type="ECO:0000259" key="4">
    <source>
        <dbReference type="Pfam" id="PF02705"/>
    </source>
</evidence>
<evidence type="ECO:0000256" key="1">
    <source>
        <dbReference type="ARBA" id="ARBA00008440"/>
    </source>
</evidence>
<protein>
    <recommendedName>
        <fullName evidence="4">K+ potassium transporter integral membrane domain-containing protein</fullName>
    </recommendedName>
</protein>
<dbReference type="Pfam" id="PF02705">
    <property type="entry name" value="K_trans"/>
    <property type="match status" value="1"/>
</dbReference>
<evidence type="ECO:0000313" key="6">
    <source>
        <dbReference type="Proteomes" id="UP000652761"/>
    </source>
</evidence>
<gene>
    <name evidence="5" type="ORF">Taro_030580</name>
</gene>
<feature type="transmembrane region" description="Helical" evidence="3">
    <location>
        <begin position="240"/>
        <end position="266"/>
    </location>
</feature>
<evidence type="ECO:0000256" key="3">
    <source>
        <dbReference type="SAM" id="Phobius"/>
    </source>
</evidence>
<evidence type="ECO:0000313" key="5">
    <source>
        <dbReference type="EMBL" id="MQL97883.1"/>
    </source>
</evidence>
<feature type="transmembrane region" description="Helical" evidence="3">
    <location>
        <begin position="331"/>
        <end position="353"/>
    </location>
</feature>
<dbReference type="InterPro" id="IPR053951">
    <property type="entry name" value="K_trans_N"/>
</dbReference>
<dbReference type="AlphaFoldDB" id="A0A843W0M5"/>
<organism evidence="5 6">
    <name type="scientific">Colocasia esculenta</name>
    <name type="common">Wild taro</name>
    <name type="synonym">Arum esculentum</name>
    <dbReference type="NCBI Taxonomy" id="4460"/>
    <lineage>
        <taxon>Eukaryota</taxon>
        <taxon>Viridiplantae</taxon>
        <taxon>Streptophyta</taxon>
        <taxon>Embryophyta</taxon>
        <taxon>Tracheophyta</taxon>
        <taxon>Spermatophyta</taxon>
        <taxon>Magnoliopsida</taxon>
        <taxon>Liliopsida</taxon>
        <taxon>Araceae</taxon>
        <taxon>Aroideae</taxon>
        <taxon>Colocasieae</taxon>
        <taxon>Colocasia</taxon>
    </lineage>
</organism>
<comment type="similarity">
    <text evidence="1">Belongs to the HAK/KUP transporter (TC 2.A.72.3) family.</text>
</comment>
<dbReference type="GO" id="GO:0000325">
    <property type="term" value="C:plant-type vacuole"/>
    <property type="evidence" value="ECO:0007669"/>
    <property type="project" value="TreeGrafter"/>
</dbReference>
<dbReference type="EMBL" id="NMUH01002113">
    <property type="protein sequence ID" value="MQL97883.1"/>
    <property type="molecule type" value="Genomic_DNA"/>
</dbReference>
<dbReference type="GO" id="GO:0015079">
    <property type="term" value="F:potassium ion transmembrane transporter activity"/>
    <property type="evidence" value="ECO:0007669"/>
    <property type="project" value="InterPro"/>
</dbReference>
<feature type="transmembrane region" description="Helical" evidence="3">
    <location>
        <begin position="374"/>
        <end position="392"/>
    </location>
</feature>
<keyword evidence="3" id="KW-0472">Membrane</keyword>
<evidence type="ECO:0000256" key="2">
    <source>
        <dbReference type="SAM" id="MobiDB-lite"/>
    </source>
</evidence>
<dbReference type="OrthoDB" id="504708at2759"/>
<dbReference type="PANTHER" id="PTHR30540">
    <property type="entry name" value="OSMOTIC STRESS POTASSIUM TRANSPORTER"/>
    <property type="match status" value="1"/>
</dbReference>
<dbReference type="PANTHER" id="PTHR30540:SF8">
    <property type="entry name" value="POTASSIUM TRANSPORTER 7"/>
    <property type="match status" value="1"/>
</dbReference>
<reference evidence="5" key="1">
    <citation type="submission" date="2017-07" db="EMBL/GenBank/DDBJ databases">
        <title>Taro Niue Genome Assembly and Annotation.</title>
        <authorList>
            <person name="Atibalentja N."/>
            <person name="Keating K."/>
            <person name="Fields C.J."/>
        </authorList>
    </citation>
    <scope>NUCLEOTIDE SEQUENCE</scope>
    <source>
        <strain evidence="5">Niue_2</strain>
        <tissue evidence="5">Leaf</tissue>
    </source>
</reference>